<dbReference type="PATRIC" id="fig|210007.7.peg.174"/>
<evidence type="ECO:0000313" key="1">
    <source>
        <dbReference type="EMBL" id="AAN57975.1"/>
    </source>
</evidence>
<dbReference type="RefSeq" id="WP_002310795.1">
    <property type="nucleotide sequence ID" value="NC_004350.2"/>
</dbReference>
<dbReference type="STRING" id="210007.SMU_202c"/>
<name>Q8DW72_STRMU</name>
<protein>
    <submittedName>
        <fullName evidence="1">Uncharacterized protein</fullName>
    </submittedName>
</protein>
<dbReference type="KEGG" id="smu:SMU_202c"/>
<dbReference type="Proteomes" id="UP000002512">
    <property type="component" value="Chromosome"/>
</dbReference>
<keyword evidence="2" id="KW-1185">Reference proteome</keyword>
<accession>Q8DW72</accession>
<evidence type="ECO:0000313" key="2">
    <source>
        <dbReference type="Proteomes" id="UP000002512"/>
    </source>
</evidence>
<dbReference type="EMBL" id="AE014133">
    <property type="protein sequence ID" value="AAN57975.1"/>
    <property type="molecule type" value="Genomic_DNA"/>
</dbReference>
<organism evidence="1 2">
    <name type="scientific">Streptococcus mutans serotype c (strain ATCC 700610 / UA159)</name>
    <dbReference type="NCBI Taxonomy" id="210007"/>
    <lineage>
        <taxon>Bacteria</taxon>
        <taxon>Bacillati</taxon>
        <taxon>Bacillota</taxon>
        <taxon>Bacilli</taxon>
        <taxon>Lactobacillales</taxon>
        <taxon>Streptococcaceae</taxon>
        <taxon>Streptococcus</taxon>
    </lineage>
</organism>
<sequence length="157" mass="18316">MIAMIRIRDGTSSSALCKLDLMRFTEEQVRERMSERGIRDDAFFVCGFVDWEVDRVMTFQEAYALKKCILGLYDGDDYVVQELLKRQKPFGEIISSCYEFCSKNEVETVQKLLSGLGPEELVNCFYKFCSWPRLVANYINAGYLLQTSKGFYLNRFR</sequence>
<dbReference type="OrthoDB" id="2222963at2"/>
<gene>
    <name evidence="1" type="ordered locus">SMU_202c</name>
</gene>
<dbReference type="HOGENOM" id="CLU_1874305_0_0_9"/>
<reference evidence="1 2" key="1">
    <citation type="journal article" date="2002" name="Proc. Natl. Acad. Sci. U.S.A.">
        <title>Genome sequence of Streptococcus mutans UA159, a cariogenic dental pathogen.</title>
        <authorList>
            <person name="Ajdic D."/>
            <person name="McShan W.M."/>
            <person name="McLaughlin R.E."/>
            <person name="Savic G."/>
            <person name="Chang J."/>
            <person name="Carson M.B."/>
            <person name="Primeaux C."/>
            <person name="Tian R."/>
            <person name="Kenton S."/>
            <person name="Jia H."/>
            <person name="Lin S."/>
            <person name="Qian Y."/>
            <person name="Li S."/>
            <person name="Zhu H."/>
            <person name="Najar F."/>
            <person name="Lai H."/>
            <person name="White J."/>
            <person name="Roe B.A."/>
            <person name="Ferretti J.J."/>
        </authorList>
    </citation>
    <scope>NUCLEOTIDE SEQUENCE [LARGE SCALE GENOMIC DNA]</scope>
    <source>
        <strain evidence="2">ATCC 700610 / UA159</strain>
    </source>
</reference>
<dbReference type="AlphaFoldDB" id="Q8DW72"/>
<proteinExistence type="predicted"/>